<keyword evidence="1" id="KW-0812">Transmembrane</keyword>
<comment type="caution">
    <text evidence="2">The sequence shown here is derived from an EMBL/GenBank/DDBJ whole genome shotgun (WGS) entry which is preliminary data.</text>
</comment>
<organism evidence="2 3">
    <name type="scientific">Galdieria yellowstonensis</name>
    <dbReference type="NCBI Taxonomy" id="3028027"/>
    <lineage>
        <taxon>Eukaryota</taxon>
        <taxon>Rhodophyta</taxon>
        <taxon>Bangiophyceae</taxon>
        <taxon>Galdieriales</taxon>
        <taxon>Galdieriaceae</taxon>
        <taxon>Galdieria</taxon>
    </lineage>
</organism>
<sequence length="317" mass="37424">MDKPQVDHSTLVKIDLSQGSFKVLQDCDKDLECDHNTKFQLELIQYGLFSPGFWTRENVLLFYLELVSGVFIRDTLYLFYNKGEEHLFASLMLLLETQVSLYADIKTNWEKRHFIVGLIVRSLCEEYQRQYSELCSPNESTKDMLLVNRLFQIREESRQLSLFKQRVDCFLRTLEDSWNWIKETRGAHTEEKLSEENFVCNSMKQVVTDTIDLLERVEQRCIEWDKKTEKLSGEVKQEYLSFLAPFVYQRFLVCLFTWNALLIECFHSNFFVVETIRGFVTLTVGAPVLALAASLSFAHYYRRKSMPIFAKEDTFFE</sequence>
<gene>
    <name evidence="2" type="ORF">GAYE_SCF55G6273</name>
</gene>
<name>A0AAV9ILH0_9RHOD</name>
<evidence type="ECO:0000256" key="1">
    <source>
        <dbReference type="SAM" id="Phobius"/>
    </source>
</evidence>
<evidence type="ECO:0000313" key="2">
    <source>
        <dbReference type="EMBL" id="KAK4528333.1"/>
    </source>
</evidence>
<dbReference type="Proteomes" id="UP001300502">
    <property type="component" value="Unassembled WGS sequence"/>
</dbReference>
<keyword evidence="1" id="KW-1133">Transmembrane helix</keyword>
<dbReference type="EMBL" id="JANCYU010000063">
    <property type="protein sequence ID" value="KAK4528333.1"/>
    <property type="molecule type" value="Genomic_DNA"/>
</dbReference>
<feature type="transmembrane region" description="Helical" evidence="1">
    <location>
        <begin position="239"/>
        <end position="258"/>
    </location>
</feature>
<feature type="transmembrane region" description="Helical" evidence="1">
    <location>
        <begin position="278"/>
        <end position="301"/>
    </location>
</feature>
<proteinExistence type="predicted"/>
<accession>A0AAV9ILH0</accession>
<reference evidence="2 3" key="1">
    <citation type="submission" date="2022-07" db="EMBL/GenBank/DDBJ databases">
        <title>Genome-wide signatures of adaptation to extreme environments.</title>
        <authorList>
            <person name="Cho C.H."/>
            <person name="Yoon H.S."/>
        </authorList>
    </citation>
    <scope>NUCLEOTIDE SEQUENCE [LARGE SCALE GENOMIC DNA]</scope>
    <source>
        <strain evidence="2 3">108.79 E11</strain>
    </source>
</reference>
<keyword evidence="1" id="KW-0472">Membrane</keyword>
<keyword evidence="3" id="KW-1185">Reference proteome</keyword>
<evidence type="ECO:0000313" key="3">
    <source>
        <dbReference type="Proteomes" id="UP001300502"/>
    </source>
</evidence>
<dbReference type="AlphaFoldDB" id="A0AAV9ILH0"/>
<protein>
    <submittedName>
        <fullName evidence="2">Uncharacterized protein</fullName>
    </submittedName>
</protein>